<feature type="compositionally biased region" description="Low complexity" evidence="1">
    <location>
        <begin position="132"/>
        <end position="149"/>
    </location>
</feature>
<feature type="compositionally biased region" description="Basic and acidic residues" evidence="1">
    <location>
        <begin position="112"/>
        <end position="123"/>
    </location>
</feature>
<evidence type="ECO:0000313" key="2">
    <source>
        <dbReference type="EMBL" id="GJT92456.1"/>
    </source>
</evidence>
<keyword evidence="3" id="KW-1185">Reference proteome</keyword>
<protein>
    <submittedName>
        <fullName evidence="2">Uncharacterized protein</fullName>
    </submittedName>
</protein>
<proteinExistence type="predicted"/>
<evidence type="ECO:0000313" key="3">
    <source>
        <dbReference type="Proteomes" id="UP001151760"/>
    </source>
</evidence>
<reference evidence="2" key="1">
    <citation type="journal article" date="2022" name="Int. J. Mol. Sci.">
        <title>Draft Genome of Tanacetum Coccineum: Genomic Comparison of Closely Related Tanacetum-Family Plants.</title>
        <authorList>
            <person name="Yamashiro T."/>
            <person name="Shiraishi A."/>
            <person name="Nakayama K."/>
            <person name="Satake H."/>
        </authorList>
    </citation>
    <scope>NUCLEOTIDE SEQUENCE</scope>
</reference>
<feature type="region of interest" description="Disordered" evidence="1">
    <location>
        <begin position="108"/>
        <end position="165"/>
    </location>
</feature>
<gene>
    <name evidence="2" type="ORF">Tco_1081301</name>
</gene>
<comment type="caution">
    <text evidence="2">The sequence shown here is derived from an EMBL/GenBank/DDBJ whole genome shotgun (WGS) entry which is preliminary data.</text>
</comment>
<organism evidence="2 3">
    <name type="scientific">Tanacetum coccineum</name>
    <dbReference type="NCBI Taxonomy" id="301880"/>
    <lineage>
        <taxon>Eukaryota</taxon>
        <taxon>Viridiplantae</taxon>
        <taxon>Streptophyta</taxon>
        <taxon>Embryophyta</taxon>
        <taxon>Tracheophyta</taxon>
        <taxon>Spermatophyta</taxon>
        <taxon>Magnoliopsida</taxon>
        <taxon>eudicotyledons</taxon>
        <taxon>Gunneridae</taxon>
        <taxon>Pentapetalae</taxon>
        <taxon>asterids</taxon>
        <taxon>campanulids</taxon>
        <taxon>Asterales</taxon>
        <taxon>Asteraceae</taxon>
        <taxon>Asteroideae</taxon>
        <taxon>Anthemideae</taxon>
        <taxon>Anthemidinae</taxon>
        <taxon>Tanacetum</taxon>
    </lineage>
</organism>
<name>A0ABQ5HYB8_9ASTR</name>
<sequence>MPELLRPFRRPWIAMLHNSPAGPKNTALVLRCGILPPDHYYILGLTLFNKAETSFLSEKGIDPFAYAATQLKKSFVTGMTMIVPNCTVHTILQDIRVETDISRHYSRIVYPRGHDQKNDRQGSDRQGGGGNYRNNNNNNYSRDNNRNSGAGRDQRNRGKTPHRILPDIDDHPLQFLKTNSFINALPLDMWKFDIILVWTGRIFPEELPGIPPIRNVELNIELIPKLEPISQSLIAWQPEQEGEVGIIAGIKVEEEIYSRPRALDIEFMISLDRMVFFLTASTEATEFRVDDYGIIWQGTKIMRYTEDPTTSGNQMTEAHSSSIFRFNPVRRRCTTISKQHFWWSVCSADVATENHTVRKTRQKSYADRHRRALEFQPGEHVFLKVSPTRGVRRFGIKCIA</sequence>
<accession>A0ABQ5HYB8</accession>
<reference evidence="2" key="2">
    <citation type="submission" date="2022-01" db="EMBL/GenBank/DDBJ databases">
        <authorList>
            <person name="Yamashiro T."/>
            <person name="Shiraishi A."/>
            <person name="Satake H."/>
            <person name="Nakayama K."/>
        </authorList>
    </citation>
    <scope>NUCLEOTIDE SEQUENCE</scope>
</reference>
<dbReference type="EMBL" id="BQNB010020111">
    <property type="protein sequence ID" value="GJT92456.1"/>
    <property type="molecule type" value="Genomic_DNA"/>
</dbReference>
<evidence type="ECO:0000256" key="1">
    <source>
        <dbReference type="SAM" id="MobiDB-lite"/>
    </source>
</evidence>
<dbReference type="Proteomes" id="UP001151760">
    <property type="component" value="Unassembled WGS sequence"/>
</dbReference>